<dbReference type="PANTHER" id="PTHR19303:SF74">
    <property type="entry name" value="POGO TRANSPOSABLE ELEMENT WITH KRAB DOMAIN"/>
    <property type="match status" value="1"/>
</dbReference>
<dbReference type="InterPro" id="IPR036397">
    <property type="entry name" value="RNaseH_sf"/>
</dbReference>
<feature type="region of interest" description="Disordered" evidence="4">
    <location>
        <begin position="539"/>
        <end position="610"/>
    </location>
</feature>
<protein>
    <recommendedName>
        <fullName evidence="5">HTH CENPB-type domain-containing protein</fullName>
    </recommendedName>
</protein>
<name>A0ABD0SXN0_LOXSC</name>
<gene>
    <name evidence="6" type="ORF">ABMA28_003187</name>
</gene>
<dbReference type="EMBL" id="JBEDNZ010000014">
    <property type="protein sequence ID" value="KAL0829682.1"/>
    <property type="molecule type" value="Genomic_DNA"/>
</dbReference>
<feature type="compositionally biased region" description="Basic and acidic residues" evidence="4">
    <location>
        <begin position="539"/>
        <end position="561"/>
    </location>
</feature>
<evidence type="ECO:0000259" key="5">
    <source>
        <dbReference type="PROSITE" id="PS51253"/>
    </source>
</evidence>
<evidence type="ECO:0000256" key="4">
    <source>
        <dbReference type="SAM" id="MobiDB-lite"/>
    </source>
</evidence>
<keyword evidence="3" id="KW-0539">Nucleus</keyword>
<dbReference type="PANTHER" id="PTHR19303">
    <property type="entry name" value="TRANSPOSON"/>
    <property type="match status" value="1"/>
</dbReference>
<feature type="compositionally biased region" description="Basic and acidic residues" evidence="4">
    <location>
        <begin position="600"/>
        <end position="610"/>
    </location>
</feature>
<keyword evidence="2" id="KW-0238">DNA-binding</keyword>
<dbReference type="InterPro" id="IPR006600">
    <property type="entry name" value="HTH_CenpB_DNA-bd_dom"/>
</dbReference>
<feature type="compositionally biased region" description="Polar residues" evidence="4">
    <location>
        <begin position="588"/>
        <end position="599"/>
    </location>
</feature>
<evidence type="ECO:0000256" key="1">
    <source>
        <dbReference type="ARBA" id="ARBA00004123"/>
    </source>
</evidence>
<feature type="compositionally biased region" description="Basic and acidic residues" evidence="4">
    <location>
        <begin position="569"/>
        <end position="587"/>
    </location>
</feature>
<dbReference type="InterPro" id="IPR050863">
    <property type="entry name" value="CenT-Element_Derived"/>
</dbReference>
<dbReference type="InterPro" id="IPR004875">
    <property type="entry name" value="DDE_SF_endonuclease_dom"/>
</dbReference>
<dbReference type="GO" id="GO:0003677">
    <property type="term" value="F:DNA binding"/>
    <property type="evidence" value="ECO:0007669"/>
    <property type="project" value="UniProtKB-KW"/>
</dbReference>
<dbReference type="Gene3D" id="1.10.10.60">
    <property type="entry name" value="Homeodomain-like"/>
    <property type="match status" value="1"/>
</dbReference>
<feature type="compositionally biased region" description="Basic and acidic residues" evidence="4">
    <location>
        <begin position="446"/>
        <end position="457"/>
    </location>
</feature>
<evidence type="ECO:0000313" key="6">
    <source>
        <dbReference type="EMBL" id="KAL0829682.1"/>
    </source>
</evidence>
<dbReference type="PROSITE" id="PS51253">
    <property type="entry name" value="HTH_CENPB"/>
    <property type="match status" value="1"/>
</dbReference>
<dbReference type="Pfam" id="PF05225">
    <property type="entry name" value="HTH_psq"/>
    <property type="match status" value="1"/>
</dbReference>
<dbReference type="GO" id="GO:0005634">
    <property type="term" value="C:nucleus"/>
    <property type="evidence" value="ECO:0007669"/>
    <property type="project" value="UniProtKB-SubCell"/>
</dbReference>
<feature type="region of interest" description="Disordered" evidence="4">
    <location>
        <begin position="403"/>
        <end position="493"/>
    </location>
</feature>
<dbReference type="InterPro" id="IPR009057">
    <property type="entry name" value="Homeodomain-like_sf"/>
</dbReference>
<dbReference type="InterPro" id="IPR007889">
    <property type="entry name" value="HTH_Psq"/>
</dbReference>
<evidence type="ECO:0000256" key="3">
    <source>
        <dbReference type="ARBA" id="ARBA00023242"/>
    </source>
</evidence>
<dbReference type="AlphaFoldDB" id="A0ABD0SXN0"/>
<accession>A0ABD0SXN0</accession>
<comment type="subcellular location">
    <subcellularLocation>
        <location evidence="1">Nucleus</location>
    </subcellularLocation>
</comment>
<dbReference type="Gene3D" id="3.30.420.10">
    <property type="entry name" value="Ribonuclease H-like superfamily/Ribonuclease H"/>
    <property type="match status" value="1"/>
</dbReference>
<evidence type="ECO:0000313" key="7">
    <source>
        <dbReference type="Proteomes" id="UP001549921"/>
    </source>
</evidence>
<dbReference type="Pfam" id="PF03184">
    <property type="entry name" value="DDE_1"/>
    <property type="match status" value="1"/>
</dbReference>
<sequence length="610" mass="69602">MPNQYVRISNERGKWSQQDLTEAVEAVLSRHVSVRQAALEYGVPRKTLERRIKTNNFSKGPMGPSSVFGMDHEKRLVRHILKMQEHCFPLTPKDLRSIAYYFAEQLGIKHSFNKDKEEAGYVWLKSFLKRNPEISTRKSEGVSLARCEALNRDEVNAYYDILYGLLEEHELFDKPSHIFNMDESGFQLNNRPGHVLAKKGSKAVSTVTSTEKGETITVIACCNAEGVFLPPACIMKGKNKKQEWQDGLPPGSVLFMSQKSAYINATIFFEWLKTHFLPRKPAGKVLLCLDGHTSHCNSVEMLEFAAANDICLFTLPSHTTHYLQTLDRSVFKSLKAYYYEACRMWLKRNPGRRLTRLQFGGLLSEAWGKGATYENAVAGFKATGIYPFNRSAVPDYAFASTDANIQNDENQPDRSSRDLSKNCSQPRYRSPLQEVEQSDLNSGLETAREDIGTERRGSSPSLLETEHDYLRDSRTPSLPDMDKINQPGPSKIRLEKDEETPSKFLNVISPIPVKTYQVRKRAKQVATILTSEEHIAHRKECDEKKNKTLAKPEIKKDKNKTNEMSAQEKTNEWKRSKPEYLEKEKMQGESNPKTYQKESQGAKRIDRNGR</sequence>
<reference evidence="6 7" key="1">
    <citation type="submission" date="2024-06" db="EMBL/GenBank/DDBJ databases">
        <title>A chromosome-level genome assembly of beet webworm, Loxostege sticticalis.</title>
        <authorList>
            <person name="Zhang Y."/>
        </authorList>
    </citation>
    <scope>NUCLEOTIDE SEQUENCE [LARGE SCALE GENOMIC DNA]</scope>
    <source>
        <strain evidence="6">AQ028</strain>
        <tissue evidence="6">Male pupae</tissue>
    </source>
</reference>
<feature type="compositionally biased region" description="Basic and acidic residues" evidence="4">
    <location>
        <begin position="464"/>
        <end position="474"/>
    </location>
</feature>
<dbReference type="Pfam" id="PF03221">
    <property type="entry name" value="HTH_Tnp_Tc5"/>
    <property type="match status" value="1"/>
</dbReference>
<organism evidence="6 7">
    <name type="scientific">Loxostege sticticalis</name>
    <name type="common">Beet webworm moth</name>
    <dbReference type="NCBI Taxonomy" id="481309"/>
    <lineage>
        <taxon>Eukaryota</taxon>
        <taxon>Metazoa</taxon>
        <taxon>Ecdysozoa</taxon>
        <taxon>Arthropoda</taxon>
        <taxon>Hexapoda</taxon>
        <taxon>Insecta</taxon>
        <taxon>Pterygota</taxon>
        <taxon>Neoptera</taxon>
        <taxon>Endopterygota</taxon>
        <taxon>Lepidoptera</taxon>
        <taxon>Glossata</taxon>
        <taxon>Ditrysia</taxon>
        <taxon>Pyraloidea</taxon>
        <taxon>Crambidae</taxon>
        <taxon>Pyraustinae</taxon>
        <taxon>Loxostege</taxon>
    </lineage>
</organism>
<dbReference type="SUPFAM" id="SSF46689">
    <property type="entry name" value="Homeodomain-like"/>
    <property type="match status" value="1"/>
</dbReference>
<evidence type="ECO:0000256" key="2">
    <source>
        <dbReference type="ARBA" id="ARBA00023125"/>
    </source>
</evidence>
<dbReference type="Proteomes" id="UP001549921">
    <property type="component" value="Unassembled WGS sequence"/>
</dbReference>
<dbReference type="SMART" id="SM00674">
    <property type="entry name" value="CENPB"/>
    <property type="match status" value="1"/>
</dbReference>
<feature type="domain" description="HTH CENPB-type" evidence="5">
    <location>
        <begin position="60"/>
        <end position="137"/>
    </location>
</feature>
<comment type="caution">
    <text evidence="6">The sequence shown here is derived from an EMBL/GenBank/DDBJ whole genome shotgun (WGS) entry which is preliminary data.</text>
</comment>
<feature type="compositionally biased region" description="Basic and acidic residues" evidence="4">
    <location>
        <begin position="411"/>
        <end position="420"/>
    </location>
</feature>
<proteinExistence type="predicted"/>